<evidence type="ECO:0000256" key="2">
    <source>
        <dbReference type="SAM" id="MobiDB-lite"/>
    </source>
</evidence>
<dbReference type="OrthoDB" id="2292224at2759"/>
<accession>A0A0B7N7Y8</accession>
<evidence type="ECO:0000313" key="3">
    <source>
        <dbReference type="EMBL" id="CEP14508.1"/>
    </source>
</evidence>
<reference evidence="3 4" key="1">
    <citation type="submission" date="2014-09" db="EMBL/GenBank/DDBJ databases">
        <authorList>
            <person name="Ellenberger Sabrina"/>
        </authorList>
    </citation>
    <scope>NUCLEOTIDE SEQUENCE [LARGE SCALE GENOMIC DNA]</scope>
    <source>
        <strain evidence="3 4">CBS 412.66</strain>
    </source>
</reference>
<proteinExistence type="predicted"/>
<name>A0A0B7N7Y8_9FUNG</name>
<feature type="coiled-coil region" evidence="1">
    <location>
        <begin position="325"/>
        <end position="362"/>
    </location>
</feature>
<keyword evidence="4" id="KW-1185">Reference proteome</keyword>
<feature type="compositionally biased region" description="Basic and acidic residues" evidence="2">
    <location>
        <begin position="89"/>
        <end position="99"/>
    </location>
</feature>
<dbReference type="AlphaFoldDB" id="A0A0B7N7Y8"/>
<dbReference type="EMBL" id="LN731291">
    <property type="protein sequence ID" value="CEP14508.1"/>
    <property type="molecule type" value="Genomic_DNA"/>
</dbReference>
<sequence length="396" mass="44917">MDSKKVALGSLQILPICGRISNSDKLFSAVKANDAYTDDSVISGAVVNTGYNTDIDPKAKLDSNLDAGIDTCSKDEHGSQDEAEDQDKDEDKNDKQEADLTSREIKDLISLCIMLCESGEIEGDIGYAYLKKQLYSDKQESVPTESLDVCARLVNALRKIIPKKTEPFFLVDWFPIRALRNTLVDYAATKTRHNPIAMTVEKQLNWDYDALHVNCATLYFLYAKDHNLLKLDGQSVFSSAASIVSDDDKTAIFNNFFKSRYLAKLFSEQKLFFKYSFTFKSQYDLQFLESRASKKKGQDNSCIKTSLGQATEDDKESAKSLTAALKALKSDLRVRRKEIKNLEKLRQDAGRESRRFEKVNKDLDAALYQKLKGIRKLCNHQYVEVLKLQEQIRDEP</sequence>
<feature type="region of interest" description="Disordered" evidence="2">
    <location>
        <begin position="70"/>
        <end position="99"/>
    </location>
</feature>
<organism evidence="3 4">
    <name type="scientific">Parasitella parasitica</name>
    <dbReference type="NCBI Taxonomy" id="35722"/>
    <lineage>
        <taxon>Eukaryota</taxon>
        <taxon>Fungi</taxon>
        <taxon>Fungi incertae sedis</taxon>
        <taxon>Mucoromycota</taxon>
        <taxon>Mucoromycotina</taxon>
        <taxon>Mucoromycetes</taxon>
        <taxon>Mucorales</taxon>
        <taxon>Mucorineae</taxon>
        <taxon>Mucoraceae</taxon>
        <taxon>Parasitella</taxon>
    </lineage>
</organism>
<evidence type="ECO:0000256" key="1">
    <source>
        <dbReference type="SAM" id="Coils"/>
    </source>
</evidence>
<gene>
    <name evidence="3" type="primary">PARPA_08691.1 scaffold 33736</name>
</gene>
<protein>
    <submittedName>
        <fullName evidence="3">Uncharacterized protein</fullName>
    </submittedName>
</protein>
<dbReference type="Proteomes" id="UP000054107">
    <property type="component" value="Unassembled WGS sequence"/>
</dbReference>
<evidence type="ECO:0000313" key="4">
    <source>
        <dbReference type="Proteomes" id="UP000054107"/>
    </source>
</evidence>
<keyword evidence="1" id="KW-0175">Coiled coil</keyword>